<reference evidence="2 3" key="1">
    <citation type="journal article" date="2021" name="ISME Commun">
        <title>Automated analysis of genomic sequences facilitates high-throughput and comprehensive description of bacteria.</title>
        <authorList>
            <person name="Hitch T.C.A."/>
        </authorList>
    </citation>
    <scope>NUCLEOTIDE SEQUENCE [LARGE SCALE GENOMIC DNA]</scope>
    <source>
        <strain evidence="2 3">Sanger_04</strain>
    </source>
</reference>
<feature type="transmembrane region" description="Helical" evidence="1">
    <location>
        <begin position="333"/>
        <end position="351"/>
    </location>
</feature>
<feature type="transmembrane region" description="Helical" evidence="1">
    <location>
        <begin position="275"/>
        <end position="294"/>
    </location>
</feature>
<feature type="transmembrane region" description="Helical" evidence="1">
    <location>
        <begin position="469"/>
        <end position="489"/>
    </location>
</feature>
<comment type="caution">
    <text evidence="2">The sequence shown here is derived from an EMBL/GenBank/DDBJ whole genome shotgun (WGS) entry which is preliminary data.</text>
</comment>
<keyword evidence="1" id="KW-1133">Transmembrane helix</keyword>
<feature type="transmembrane region" description="Helical" evidence="1">
    <location>
        <begin position="164"/>
        <end position="181"/>
    </location>
</feature>
<evidence type="ECO:0000313" key="2">
    <source>
        <dbReference type="EMBL" id="MCU6696404.1"/>
    </source>
</evidence>
<feature type="transmembrane region" description="Helical" evidence="1">
    <location>
        <begin position="193"/>
        <end position="211"/>
    </location>
</feature>
<feature type="transmembrane region" description="Helical" evidence="1">
    <location>
        <begin position="306"/>
        <end position="326"/>
    </location>
</feature>
<proteinExistence type="predicted"/>
<feature type="transmembrane region" description="Helical" evidence="1">
    <location>
        <begin position="501"/>
        <end position="520"/>
    </location>
</feature>
<sequence length="756" mass="85970">MKHLSKWKTQGLITLIFVLLLLLMPFQDYTERTFLMDSMNYPEDLIGTLNTDAGTIQVPAGLGSFVLDTGSHYFRHGTYEVTFNVTSSEPGNTVDVYDPLYVNEDNTTGKILASAEVPVDGENIHLDFTIEDYAESIQFRVNCQTPMTFESVYLLSQRGLYQDPYIYAGLVVLASALFFLYRRKHKVRPEPLALLVFAALWASLPTCFPWLPYGHDMYFHYGRLFSLSEELGRSLLPIRFHASMARGFGYCVPMMYSEFFLYPFALLIRLGLSPIGCWHLLILAVNLATAWVAYYSFSQLTRSRRIGLIAAMLYTLSMYRLINLYTRAAMGEVLATLFLPLLMLGMYQLFLGNSRKWWIAVLAFTGLFQSHVISTELALGFCVLFALWNIRKLKAVDRLIHLILAAVSTVLLNLWFILPFLDHMRYPMFVMGEERNLYAYSVYPAQFFDLSLNNPSADSLGRTSFAGSMPFSVGLLLLIGILLFVLLCFRKEHKNTFHMNMGKWCLGLGAFSLYASSVYFPWEAIQRISFLNLFAEKIQFASRFLPFASLFLGITASIAIYYFFENREQRKMLCLLLGVLLLYTSGKYMSDFANSANTFVDWDNQMDHARDTDMLYLISDNGAYVSVRQMNAQDTAFHGSEGLELFDCYRDGTDAGCSYRNTIGGDAYIDVPLYYYPYLHVYDQDGNQLATSHGDLLRLRVALPDTSDGSITVRMEMPAFYRVGDCISLTALLLLVGSAVYLHRRHKAGQVPAQEV</sequence>
<evidence type="ECO:0008006" key="4">
    <source>
        <dbReference type="Google" id="ProtNLM"/>
    </source>
</evidence>
<name>A0ABT2RVR5_9FIRM</name>
<evidence type="ECO:0000313" key="3">
    <source>
        <dbReference type="Proteomes" id="UP001652461"/>
    </source>
</evidence>
<gene>
    <name evidence="2" type="ORF">OCV63_05765</name>
</gene>
<accession>A0ABT2RVR5</accession>
<keyword evidence="3" id="KW-1185">Reference proteome</keyword>
<keyword evidence="1" id="KW-0472">Membrane</keyword>
<dbReference type="Proteomes" id="UP001652461">
    <property type="component" value="Unassembled WGS sequence"/>
</dbReference>
<feature type="transmembrane region" description="Helical" evidence="1">
    <location>
        <begin position="719"/>
        <end position="742"/>
    </location>
</feature>
<feature type="transmembrane region" description="Helical" evidence="1">
    <location>
        <begin position="540"/>
        <end position="564"/>
    </location>
</feature>
<organism evidence="2 3">
    <name type="scientific">Laedolimicola ammoniilytica</name>
    <dbReference type="NCBI Taxonomy" id="2981771"/>
    <lineage>
        <taxon>Bacteria</taxon>
        <taxon>Bacillati</taxon>
        <taxon>Bacillota</taxon>
        <taxon>Clostridia</taxon>
        <taxon>Lachnospirales</taxon>
        <taxon>Lachnospiraceae</taxon>
        <taxon>Laedolimicola</taxon>
    </lineage>
</organism>
<protein>
    <recommendedName>
        <fullName evidence="4">Membrane protein 6-pyruvoyl-tetrahydropterin synthase-related domain-containing protein</fullName>
    </recommendedName>
</protein>
<dbReference type="RefSeq" id="WP_158362663.1">
    <property type="nucleotide sequence ID" value="NZ_JAOQKC010000006.1"/>
</dbReference>
<feature type="transmembrane region" description="Helical" evidence="1">
    <location>
        <begin position="247"/>
        <end position="268"/>
    </location>
</feature>
<dbReference type="EMBL" id="JAOQKC010000006">
    <property type="protein sequence ID" value="MCU6696404.1"/>
    <property type="molecule type" value="Genomic_DNA"/>
</dbReference>
<evidence type="ECO:0000256" key="1">
    <source>
        <dbReference type="SAM" id="Phobius"/>
    </source>
</evidence>
<feature type="transmembrane region" description="Helical" evidence="1">
    <location>
        <begin position="399"/>
        <end position="421"/>
    </location>
</feature>
<keyword evidence="1" id="KW-0812">Transmembrane</keyword>
<feature type="transmembrane region" description="Helical" evidence="1">
    <location>
        <begin position="357"/>
        <end position="387"/>
    </location>
</feature>